<keyword evidence="1" id="KW-0812">Transmembrane</keyword>
<evidence type="ECO:0000313" key="3">
    <source>
        <dbReference type="Proteomes" id="UP000280395"/>
    </source>
</evidence>
<dbReference type="AlphaFoldDB" id="A0A3M5WC34"/>
<keyword evidence="1" id="KW-0472">Membrane</keyword>
<dbReference type="EMBL" id="RBUA01000024">
    <property type="protein sequence ID" value="RMU67137.1"/>
    <property type="molecule type" value="Genomic_DNA"/>
</dbReference>
<dbReference type="Proteomes" id="UP000280395">
    <property type="component" value="Unassembled WGS sequence"/>
</dbReference>
<keyword evidence="1" id="KW-1133">Transmembrane helix</keyword>
<reference evidence="2 3" key="1">
    <citation type="submission" date="2018-08" db="EMBL/GenBank/DDBJ databases">
        <title>Recombination of ecologically and evolutionarily significant loci maintains genetic cohesion in the Pseudomonas syringae species complex.</title>
        <authorList>
            <person name="Dillon M."/>
            <person name="Thakur S."/>
            <person name="Almeida R.N.D."/>
            <person name="Weir B.S."/>
            <person name="Guttman D.S."/>
        </authorList>
    </citation>
    <scope>NUCLEOTIDE SEQUENCE [LARGE SCALE GENOMIC DNA]</scope>
    <source>
        <strain evidence="2 3">ICMP 14479</strain>
    </source>
</reference>
<name>A0A3M5WC34_PSESX</name>
<evidence type="ECO:0000256" key="1">
    <source>
        <dbReference type="SAM" id="Phobius"/>
    </source>
</evidence>
<accession>A0A3M5WC34</accession>
<sequence length="98" mass="10654">MVLISSGQPGGMSDVARALSNSDKVQGSLVVVRGDSVEALVAEQNYYVGDLGPIKYVQWLMSRNVLWLLLVVVVGVVLVTGVAYLTLRSLAKRRLEHE</sequence>
<comment type="caution">
    <text evidence="2">The sequence shown here is derived from an EMBL/GenBank/DDBJ whole genome shotgun (WGS) entry which is preliminary data.</text>
</comment>
<evidence type="ECO:0000313" key="2">
    <source>
        <dbReference type="EMBL" id="RMU67137.1"/>
    </source>
</evidence>
<protein>
    <recommendedName>
        <fullName evidence="4">Cellulose synthase regulatory subunit</fullName>
    </recommendedName>
</protein>
<evidence type="ECO:0008006" key="4">
    <source>
        <dbReference type="Google" id="ProtNLM"/>
    </source>
</evidence>
<feature type="transmembrane region" description="Helical" evidence="1">
    <location>
        <begin position="65"/>
        <end position="87"/>
    </location>
</feature>
<gene>
    <name evidence="2" type="ORF">ALP29_200358</name>
</gene>
<organism evidence="2 3">
    <name type="scientific">Pseudomonas syringae pv. avii</name>
    <dbReference type="NCBI Taxonomy" id="663959"/>
    <lineage>
        <taxon>Bacteria</taxon>
        <taxon>Pseudomonadati</taxon>
        <taxon>Pseudomonadota</taxon>
        <taxon>Gammaproteobacteria</taxon>
        <taxon>Pseudomonadales</taxon>
        <taxon>Pseudomonadaceae</taxon>
        <taxon>Pseudomonas</taxon>
        <taxon>Pseudomonas syringae</taxon>
    </lineage>
</organism>
<proteinExistence type="predicted"/>